<reference evidence="3 4" key="1">
    <citation type="journal article" date="2020" name="Microbiol. Resour. Announc.">
        <title>Draft Genome Sequence of a Cladosporium Species Isolated from the Mesophotic Ascidian Didemnum maculosum.</title>
        <authorList>
            <person name="Gioti A."/>
            <person name="Siaperas R."/>
            <person name="Nikolaivits E."/>
            <person name="Le Goff G."/>
            <person name="Ouazzani J."/>
            <person name="Kotoulas G."/>
            <person name="Topakas E."/>
        </authorList>
    </citation>
    <scope>NUCLEOTIDE SEQUENCE [LARGE SCALE GENOMIC DNA]</scope>
    <source>
        <strain evidence="3 4">TM138-S3</strain>
    </source>
</reference>
<feature type="region of interest" description="Disordered" evidence="1">
    <location>
        <begin position="658"/>
        <end position="801"/>
    </location>
</feature>
<keyword evidence="2" id="KW-1133">Transmembrane helix</keyword>
<gene>
    <name evidence="3" type="ORF">WHR41_03567</name>
</gene>
<feature type="compositionally biased region" description="Basic and acidic residues" evidence="1">
    <location>
        <begin position="403"/>
        <end position="413"/>
    </location>
</feature>
<feature type="compositionally biased region" description="Basic and acidic residues" evidence="1">
    <location>
        <begin position="129"/>
        <end position="143"/>
    </location>
</feature>
<feature type="compositionally biased region" description="Low complexity" evidence="1">
    <location>
        <begin position="343"/>
        <end position="352"/>
    </location>
</feature>
<feature type="transmembrane region" description="Helical" evidence="2">
    <location>
        <begin position="874"/>
        <end position="895"/>
    </location>
</feature>
<evidence type="ECO:0000313" key="4">
    <source>
        <dbReference type="Proteomes" id="UP000803884"/>
    </source>
</evidence>
<feature type="compositionally biased region" description="Low complexity" evidence="1">
    <location>
        <begin position="258"/>
        <end position="276"/>
    </location>
</feature>
<evidence type="ECO:0000313" key="3">
    <source>
        <dbReference type="EMBL" id="KAL1587712.1"/>
    </source>
</evidence>
<feature type="compositionally biased region" description="Polar residues" evidence="1">
    <location>
        <begin position="695"/>
        <end position="704"/>
    </location>
</feature>
<feature type="compositionally biased region" description="Polar residues" evidence="1">
    <location>
        <begin position="603"/>
        <end position="617"/>
    </location>
</feature>
<feature type="compositionally biased region" description="Low complexity" evidence="1">
    <location>
        <begin position="295"/>
        <end position="307"/>
    </location>
</feature>
<proteinExistence type="predicted"/>
<feature type="region of interest" description="Disordered" evidence="1">
    <location>
        <begin position="502"/>
        <end position="617"/>
    </location>
</feature>
<feature type="compositionally biased region" description="Low complexity" evidence="1">
    <location>
        <begin position="508"/>
        <end position="525"/>
    </location>
</feature>
<feature type="compositionally biased region" description="Polar residues" evidence="1">
    <location>
        <begin position="277"/>
        <end position="294"/>
    </location>
</feature>
<evidence type="ECO:0000256" key="1">
    <source>
        <dbReference type="SAM" id="MobiDB-lite"/>
    </source>
</evidence>
<protein>
    <recommendedName>
        <fullName evidence="5">Serine-rich protein</fullName>
    </recommendedName>
</protein>
<keyword evidence="2" id="KW-0472">Membrane</keyword>
<sequence>MFLDPAPIGHSKSNNGPSSPFFASQSPLMSPREQSWRIKRSPLQDQSPTFKKDHTRRSTSTGDDAKPTVRLVGHSPVSRSQPGSGGEQVASEKQDSPTREAALPHKPLLAGDMKPASASDAAYPPAPRVSDERMDAAPARKLDLPPAITLLPSNNNAAFAHDSARDRRSTSSRYSGSGLSNYSAIDSPFAFGSASSRTGRLSDRSTLVDEDIIDTDNDKEGSRIFSQPMTPALETVPETPSDRSTAPSVSYPRAHQDSNSSLESSSVSPAGSALQSASRSAQPWTGQYRYPSQDSLGSLPASSLSLPRSPPRPLAGQDSQETLAYERQEYPETSSPNFIAFNSSSSRSPDSPLHNASSFDSIQGRLNNAHAYRLDDLSPGSSPRSHYRSSSADSLPPLHVPRRREQEQPEERPQSMAAPDNMDYEEIDLEPWPRQPFTSHLSTIASESDRAMSPAQFSHFSMGSGVLTIDDACSIPMSAAMSRHSGHMSQFSQSGHLSQFSLARRASEPMQSPSPKSSPQVTQSSGEDAGDMTLGIYRAESAKPEPLFRGRNVTPGGDVRYNGPLPPLPPMPHSREGDENGDSLSALSAPSLKKKRSGYSIRGRSNSTPSGSISRHNSVVSYVDSERWSRNSSVFPAWAKNFYGGYAALLSASKISLSNPPTPRPRDAQGHVRSQSQWTERSITSRLGTGYSEIENGSPTSSHFLPSIFRPRTRTLGTMDSEARSFKFGSKTPKRKPSKSSGSISRTDSMAITADPYPPADNAGDPSAETLPSGHPKYGKLKDNSSPQPPMPPLPRKYSKQKLWDEMSFPRPMTKDRLSDFKLNHSDTDRADAESTGPHLRPNAHRAPHAYTWRSPSFVESLDTLFSSRGNRQILLFATGFLCPLLWLLGALLPLPPRHARDAEEAEKALPGAAESEDDLKAALGRHQVGDARARWDEERAWLKARWWRTLNRVMCFVGVGVVAAVIALAVIATRR</sequence>
<feature type="compositionally biased region" description="Low complexity" evidence="1">
    <location>
        <begin position="378"/>
        <end position="394"/>
    </location>
</feature>
<name>A0AB34KRL0_9PEZI</name>
<keyword evidence="2" id="KW-0812">Transmembrane</keyword>
<dbReference type="RefSeq" id="XP_069230817.1">
    <property type="nucleotide sequence ID" value="XM_069372173.1"/>
</dbReference>
<dbReference type="AlphaFoldDB" id="A0AB34KRL0"/>
<evidence type="ECO:0000256" key="2">
    <source>
        <dbReference type="SAM" id="Phobius"/>
    </source>
</evidence>
<feature type="compositionally biased region" description="Polar residues" evidence="1">
    <location>
        <begin position="672"/>
        <end position="687"/>
    </location>
</feature>
<feature type="region of interest" description="Disordered" evidence="1">
    <location>
        <begin position="1"/>
        <end position="435"/>
    </location>
</feature>
<evidence type="ECO:0008006" key="5">
    <source>
        <dbReference type="Google" id="ProtNLM"/>
    </source>
</evidence>
<feature type="compositionally biased region" description="Polar residues" evidence="1">
    <location>
        <begin position="11"/>
        <end position="28"/>
    </location>
</feature>
<dbReference type="GeneID" id="96005011"/>
<accession>A0AB34KRL0</accession>
<feature type="compositionally biased region" description="Polar residues" evidence="1">
    <location>
        <begin position="354"/>
        <end position="366"/>
    </location>
</feature>
<organism evidence="3 4">
    <name type="scientific">Cladosporium halotolerans</name>
    <dbReference type="NCBI Taxonomy" id="1052096"/>
    <lineage>
        <taxon>Eukaryota</taxon>
        <taxon>Fungi</taxon>
        <taxon>Dikarya</taxon>
        <taxon>Ascomycota</taxon>
        <taxon>Pezizomycotina</taxon>
        <taxon>Dothideomycetes</taxon>
        <taxon>Dothideomycetidae</taxon>
        <taxon>Cladosporiales</taxon>
        <taxon>Cladosporiaceae</taxon>
        <taxon>Cladosporium</taxon>
    </lineage>
</organism>
<comment type="caution">
    <text evidence="3">The sequence shown here is derived from an EMBL/GenBank/DDBJ whole genome shotgun (WGS) entry which is preliminary data.</text>
</comment>
<dbReference type="Proteomes" id="UP000803884">
    <property type="component" value="Unassembled WGS sequence"/>
</dbReference>
<dbReference type="EMBL" id="JAAQHG020000009">
    <property type="protein sequence ID" value="KAL1587712.1"/>
    <property type="molecule type" value="Genomic_DNA"/>
</dbReference>
<feature type="compositionally biased region" description="Polar residues" evidence="1">
    <location>
        <begin position="331"/>
        <end position="342"/>
    </location>
</feature>
<feature type="compositionally biased region" description="Low complexity" evidence="1">
    <location>
        <begin position="171"/>
        <end position="183"/>
    </location>
</feature>
<keyword evidence="4" id="KW-1185">Reference proteome</keyword>
<feature type="transmembrane region" description="Helical" evidence="2">
    <location>
        <begin position="954"/>
        <end position="973"/>
    </location>
</feature>